<feature type="compositionally biased region" description="Pro residues" evidence="1">
    <location>
        <begin position="171"/>
        <end position="181"/>
    </location>
</feature>
<evidence type="ECO:0000313" key="3">
    <source>
        <dbReference type="Proteomes" id="UP001651158"/>
    </source>
</evidence>
<evidence type="ECO:0000256" key="1">
    <source>
        <dbReference type="SAM" id="MobiDB-lite"/>
    </source>
</evidence>
<gene>
    <name evidence="2" type="ORF">TcWFU_006301</name>
</gene>
<reference evidence="2 3" key="1">
    <citation type="journal article" date="2022" name="Front. Cell. Infect. Microbiol.">
        <title>The Genomes of Two Strains of Taenia crassiceps the Animal Model for the Study of Human Cysticercosis.</title>
        <authorList>
            <person name="Bobes R.J."/>
            <person name="Estrada K."/>
            <person name="Rios-Valencia D.G."/>
            <person name="Calderon-Gallegos A."/>
            <person name="de la Torre P."/>
            <person name="Carrero J.C."/>
            <person name="Sanchez-Flores A."/>
            <person name="Laclette J.P."/>
        </authorList>
    </citation>
    <scope>NUCLEOTIDE SEQUENCE [LARGE SCALE GENOMIC DNA]</scope>
    <source>
        <strain evidence="2">WFUcys</strain>
    </source>
</reference>
<feature type="compositionally biased region" description="Polar residues" evidence="1">
    <location>
        <begin position="186"/>
        <end position="203"/>
    </location>
</feature>
<feature type="compositionally biased region" description="Low complexity" evidence="1">
    <location>
        <begin position="221"/>
        <end position="234"/>
    </location>
</feature>
<feature type="compositionally biased region" description="Polar residues" evidence="1">
    <location>
        <begin position="14"/>
        <end position="37"/>
    </location>
</feature>
<feature type="region of interest" description="Disordered" evidence="1">
    <location>
        <begin position="119"/>
        <end position="258"/>
    </location>
</feature>
<proteinExistence type="predicted"/>
<evidence type="ECO:0000313" key="2">
    <source>
        <dbReference type="EMBL" id="KAL5112288.1"/>
    </source>
</evidence>
<feature type="compositionally biased region" description="Polar residues" evidence="1">
    <location>
        <begin position="44"/>
        <end position="53"/>
    </location>
</feature>
<comment type="caution">
    <text evidence="2">The sequence shown here is derived from an EMBL/GenBank/DDBJ whole genome shotgun (WGS) entry which is preliminary data.</text>
</comment>
<feature type="compositionally biased region" description="Polar residues" evidence="1">
    <location>
        <begin position="127"/>
        <end position="147"/>
    </location>
</feature>
<name>A0ABR4QRV3_9CEST</name>
<organism evidence="2 3">
    <name type="scientific">Taenia crassiceps</name>
    <dbReference type="NCBI Taxonomy" id="6207"/>
    <lineage>
        <taxon>Eukaryota</taxon>
        <taxon>Metazoa</taxon>
        <taxon>Spiralia</taxon>
        <taxon>Lophotrochozoa</taxon>
        <taxon>Platyhelminthes</taxon>
        <taxon>Cestoda</taxon>
        <taxon>Eucestoda</taxon>
        <taxon>Cyclophyllidea</taxon>
        <taxon>Taeniidae</taxon>
        <taxon>Taenia</taxon>
    </lineage>
</organism>
<accession>A0ABR4QRV3</accession>
<sequence>MSPNFQRMLEHRFTSQSPHFHNSGSAESRPNATSPVTTYRPIRPQQNARTSAPATAMATSFRERLPSPVECLSFPQGVPVEGPVRETPITPTAVSPRPPIPPKTFTLLANDKQLHCVTAPPPIPRRNFQNTFPSTSSSYSGRLNFNSPHRDTITPPPALPPRRASLRPTSRPRPSPPPHPAPVVMTSFSSIATTSTKRVSSTPDLLDGAGNGGGVVGGGESTSSGSMFASSASMRTVKSADGGGCGDGGDSGEEASVERLTLLAFRPPDVFPRSNDSSASSPSALINLPLTSTSHWV</sequence>
<feature type="compositionally biased region" description="Gly residues" evidence="1">
    <location>
        <begin position="209"/>
        <end position="220"/>
    </location>
</feature>
<keyword evidence="3" id="KW-1185">Reference proteome</keyword>
<dbReference type="Proteomes" id="UP001651158">
    <property type="component" value="Unassembled WGS sequence"/>
</dbReference>
<protein>
    <submittedName>
        <fullName evidence="2">Uncharacterized protein</fullName>
    </submittedName>
</protein>
<dbReference type="EMBL" id="JAKROA010000001">
    <property type="protein sequence ID" value="KAL5112288.1"/>
    <property type="molecule type" value="Genomic_DNA"/>
</dbReference>
<feature type="region of interest" description="Disordered" evidence="1">
    <location>
        <begin position="1"/>
        <end position="61"/>
    </location>
</feature>